<protein>
    <submittedName>
        <fullName evidence="1">PD-(D/E)XK nuclease family protein</fullName>
    </submittedName>
</protein>
<accession>A0A7D5PBL6</accession>
<dbReference type="AlphaFoldDB" id="A0A7D5PBL6"/>
<dbReference type="GeneID" id="56085000"/>
<reference evidence="1 2" key="1">
    <citation type="submission" date="2020-07" db="EMBL/GenBank/DDBJ databases">
        <title>Halosimplex litoreum sp. nov. and Halosimplex rubrum sp. nov., isolated from different salt environments.</title>
        <authorList>
            <person name="Cui H."/>
        </authorList>
    </citation>
    <scope>NUCLEOTIDE SEQUENCE [LARGE SCALE GENOMIC DNA]</scope>
    <source>
        <strain evidence="1 2">R2</strain>
    </source>
</reference>
<dbReference type="KEGG" id="hpel:HZS54_20385"/>
<proteinExistence type="predicted"/>
<dbReference type="EMBL" id="CP058909">
    <property type="protein sequence ID" value="QLH83844.1"/>
    <property type="molecule type" value="Genomic_DNA"/>
</dbReference>
<sequence>MASKVDLNELENRLREINPDPVQPKTSLEIIGRARYEDYWTEMLGYFLDPTQPHGLDDRILIPVLQEIAGTVPDKLPDSATERKPGATVTVETQVSMYDAADDDNPPRIDLGIWAEEEWFVLIEIKVGASESGTQTQTYYECSHFSDSHIPKTDFQSKNYVYLALDEHTAPTANGPNEFQVVTWRTIQEVLDDQLPNLYLDTPSETSLQLTEFKRLLDNVLEPLSGQEYDRIFNQAKLYTEYPDIVKQTAPQSATPETRSQHSEEFAELSQFYDAELNSVYNAPRRFMQAERDKWITKFEKYNPELASDWRLETPDTGNPMIARPWWHLSDGGHLHFQHSLFRDEVHDDYEIDTFNPDELQFEFHLHSRDQEACEQFRQKFSDKMDESDLVKETIPRQANKKQWQSQSSSKFTQEYIHACYELDEFDQEGYYNTLATAVKDHEPFANAVDEVCEETFRAMDDHYEISDIFNDEPPWADGITY</sequence>
<dbReference type="RefSeq" id="WP_179918885.1">
    <property type="nucleotide sequence ID" value="NZ_CP058909.1"/>
</dbReference>
<name>A0A7D5PBL6_9EURY</name>
<dbReference type="Pfam" id="PF14281">
    <property type="entry name" value="PDDEXK_4"/>
    <property type="match status" value="1"/>
</dbReference>
<gene>
    <name evidence="1" type="ORF">HZS54_20385</name>
</gene>
<dbReference type="InterPro" id="IPR029470">
    <property type="entry name" value="PDDEXK_4"/>
</dbReference>
<organism evidence="1 2">
    <name type="scientific">Halosimplex pelagicum</name>
    <dbReference type="NCBI Taxonomy" id="869886"/>
    <lineage>
        <taxon>Archaea</taxon>
        <taxon>Methanobacteriati</taxon>
        <taxon>Methanobacteriota</taxon>
        <taxon>Stenosarchaea group</taxon>
        <taxon>Halobacteria</taxon>
        <taxon>Halobacteriales</taxon>
        <taxon>Haloarculaceae</taxon>
        <taxon>Halosimplex</taxon>
    </lineage>
</organism>
<dbReference type="Proteomes" id="UP000509346">
    <property type="component" value="Chromosome"/>
</dbReference>
<dbReference type="OrthoDB" id="328941at2157"/>
<keyword evidence="2" id="KW-1185">Reference proteome</keyword>
<evidence type="ECO:0000313" key="1">
    <source>
        <dbReference type="EMBL" id="QLH83844.1"/>
    </source>
</evidence>
<evidence type="ECO:0000313" key="2">
    <source>
        <dbReference type="Proteomes" id="UP000509346"/>
    </source>
</evidence>